<dbReference type="HOGENOM" id="CLU_2171012_0_0_1"/>
<gene>
    <name evidence="1" type="ORF">EDEG_01423</name>
</gene>
<comment type="caution">
    <text evidence="1">The sequence shown here is derived from an EMBL/GenBank/DDBJ whole genome shotgun (WGS) entry which is preliminary data.</text>
</comment>
<proteinExistence type="predicted"/>
<dbReference type="Proteomes" id="UP000003163">
    <property type="component" value="Unassembled WGS sequence"/>
</dbReference>
<evidence type="ECO:0000313" key="1">
    <source>
        <dbReference type="EMBL" id="EJW04299.1"/>
    </source>
</evidence>
<accession>J9D9W3</accession>
<evidence type="ECO:0000313" key="2">
    <source>
        <dbReference type="Proteomes" id="UP000003163"/>
    </source>
</evidence>
<dbReference type="EMBL" id="AFBI03000020">
    <property type="protein sequence ID" value="EJW04299.1"/>
    <property type="molecule type" value="Genomic_DNA"/>
</dbReference>
<reference evidence="1 2" key="1">
    <citation type="submission" date="2011-08" db="EMBL/GenBank/DDBJ databases">
        <authorList>
            <person name="Liu Z.J."/>
            <person name="Shi F.L."/>
            <person name="Lu J.Q."/>
            <person name="Li M."/>
            <person name="Wang Z.L."/>
        </authorList>
    </citation>
    <scope>NUCLEOTIDE SEQUENCE [LARGE SCALE GENOMIC DNA]</scope>
    <source>
        <strain evidence="1 2">USNM 41457</strain>
    </source>
</reference>
<dbReference type="VEuPathDB" id="MicrosporidiaDB:EDEG_01423"/>
<protein>
    <submittedName>
        <fullName evidence="1">Uncharacterized protein</fullName>
    </submittedName>
</protein>
<dbReference type="AlphaFoldDB" id="J9D9W3"/>
<keyword evidence="2" id="KW-1185">Reference proteome</keyword>
<dbReference type="InParanoid" id="J9D9W3"/>
<reference evidence="2" key="2">
    <citation type="submission" date="2015-07" db="EMBL/GenBank/DDBJ databases">
        <title>Contrasting host-pathogen interactions and genome evolution in two generalist and specialist microsporidian pathogens of mosquitoes.</title>
        <authorList>
            <consortium name="The Broad Institute Genomics Platform"/>
            <consortium name="The Broad Institute Genome Sequencing Center for Infectious Disease"/>
            <person name="Cuomo C.A."/>
            <person name="Sanscrainte N.D."/>
            <person name="Goldberg J.M."/>
            <person name="Heiman D."/>
            <person name="Young S."/>
            <person name="Zeng Q."/>
            <person name="Becnel J.J."/>
            <person name="Birren B.W."/>
        </authorList>
    </citation>
    <scope>NUCLEOTIDE SEQUENCE [LARGE SCALE GENOMIC DNA]</scope>
    <source>
        <strain evidence="2">USNM 41457</strain>
    </source>
</reference>
<organism evidence="1 2">
    <name type="scientific">Edhazardia aedis (strain USNM 41457)</name>
    <name type="common">Microsporidian parasite</name>
    <dbReference type="NCBI Taxonomy" id="1003232"/>
    <lineage>
        <taxon>Eukaryota</taxon>
        <taxon>Fungi</taxon>
        <taxon>Fungi incertae sedis</taxon>
        <taxon>Microsporidia</taxon>
        <taxon>Edhazardia</taxon>
    </lineage>
</organism>
<sequence>MPPIMTITIHIYLQSATLRIDKYQRKLMIRRRRKITNYHRCYDNDENTTGIITPVLTSKNHEIDTTSTKNLFIYLFTYKLLISKSNRITTGSGSGFGNTIIILHMKFILN</sequence>
<name>J9D9W3_EDHAE</name>